<comment type="caution">
    <text evidence="2">The sequence shown here is derived from an EMBL/GenBank/DDBJ whole genome shotgun (WGS) entry which is preliminary data.</text>
</comment>
<keyword evidence="1" id="KW-0732">Signal</keyword>
<keyword evidence="3" id="KW-1185">Reference proteome</keyword>
<dbReference type="Proteomes" id="UP001283361">
    <property type="component" value="Unassembled WGS sequence"/>
</dbReference>
<dbReference type="EMBL" id="JAWDGP010001893">
    <property type="protein sequence ID" value="KAK3787137.1"/>
    <property type="molecule type" value="Genomic_DNA"/>
</dbReference>
<gene>
    <name evidence="2" type="ORF">RRG08_038656</name>
</gene>
<evidence type="ECO:0000256" key="1">
    <source>
        <dbReference type="SAM" id="SignalP"/>
    </source>
</evidence>
<sequence>MHLLAITVGFEFFHLCRSLVKTYLENNYLGGSTDVDVERMRDEILYGALNGSDVETGTLWFSKMTKFLNVLKLSRHCSASLGWGLSTRLETWGSSTRVADRMKKDQICVGLSLLVAGAHILWRAIDRDSGLASPDAVNGLQGGGGEHDGRPDQSLPCVMVVALILSRLSS</sequence>
<proteinExistence type="predicted"/>
<evidence type="ECO:0000313" key="2">
    <source>
        <dbReference type="EMBL" id="KAK3787137.1"/>
    </source>
</evidence>
<name>A0AAE1AI35_9GAST</name>
<protein>
    <submittedName>
        <fullName evidence="2">Uncharacterized protein</fullName>
    </submittedName>
</protein>
<evidence type="ECO:0000313" key="3">
    <source>
        <dbReference type="Proteomes" id="UP001283361"/>
    </source>
</evidence>
<organism evidence="2 3">
    <name type="scientific">Elysia crispata</name>
    <name type="common">lettuce slug</name>
    <dbReference type="NCBI Taxonomy" id="231223"/>
    <lineage>
        <taxon>Eukaryota</taxon>
        <taxon>Metazoa</taxon>
        <taxon>Spiralia</taxon>
        <taxon>Lophotrochozoa</taxon>
        <taxon>Mollusca</taxon>
        <taxon>Gastropoda</taxon>
        <taxon>Heterobranchia</taxon>
        <taxon>Euthyneura</taxon>
        <taxon>Panpulmonata</taxon>
        <taxon>Sacoglossa</taxon>
        <taxon>Placobranchoidea</taxon>
        <taxon>Plakobranchidae</taxon>
        <taxon>Elysia</taxon>
    </lineage>
</organism>
<feature type="chain" id="PRO_5042211364" evidence="1">
    <location>
        <begin position="19"/>
        <end position="170"/>
    </location>
</feature>
<dbReference type="AlphaFoldDB" id="A0AAE1AI35"/>
<reference evidence="2" key="1">
    <citation type="journal article" date="2023" name="G3 (Bethesda)">
        <title>A reference genome for the long-term kleptoplast-retaining sea slug Elysia crispata morphotype clarki.</title>
        <authorList>
            <person name="Eastman K.E."/>
            <person name="Pendleton A.L."/>
            <person name="Shaikh M.A."/>
            <person name="Suttiyut T."/>
            <person name="Ogas R."/>
            <person name="Tomko P."/>
            <person name="Gavelis G."/>
            <person name="Widhalm J.R."/>
            <person name="Wisecaver J.H."/>
        </authorList>
    </citation>
    <scope>NUCLEOTIDE SEQUENCE</scope>
    <source>
        <strain evidence="2">ECLA1</strain>
    </source>
</reference>
<accession>A0AAE1AI35</accession>
<feature type="signal peptide" evidence="1">
    <location>
        <begin position="1"/>
        <end position="18"/>
    </location>
</feature>